<accession>A0A9D5KAF3</accession>
<protein>
    <submittedName>
        <fullName evidence="1">DUF3160 domain-containing protein</fullName>
    </submittedName>
</protein>
<reference evidence="1" key="1">
    <citation type="submission" date="2019-11" db="EMBL/GenBank/DDBJ databases">
        <title>Microbial mats filling the niche in hypersaline microbial mats.</title>
        <authorList>
            <person name="Wong H.L."/>
            <person name="Macleod F.I."/>
            <person name="White R.A. III"/>
            <person name="Burns B.P."/>
        </authorList>
    </citation>
    <scope>NUCLEOTIDE SEQUENCE</scope>
    <source>
        <strain evidence="1">Bin_327</strain>
    </source>
</reference>
<dbReference type="Proteomes" id="UP000630660">
    <property type="component" value="Unassembled WGS sequence"/>
</dbReference>
<organism evidence="1 2">
    <name type="scientific">candidate division WOR-3 bacterium</name>
    <dbReference type="NCBI Taxonomy" id="2052148"/>
    <lineage>
        <taxon>Bacteria</taxon>
        <taxon>Bacteria division WOR-3</taxon>
    </lineage>
</organism>
<comment type="caution">
    <text evidence="1">The sequence shown here is derived from an EMBL/GenBank/DDBJ whole genome shotgun (WGS) entry which is preliminary data.</text>
</comment>
<evidence type="ECO:0000313" key="2">
    <source>
        <dbReference type="Proteomes" id="UP000630660"/>
    </source>
</evidence>
<dbReference type="InterPro" id="IPR022601">
    <property type="entry name" value="DUF3160"/>
</dbReference>
<evidence type="ECO:0000313" key="1">
    <source>
        <dbReference type="EMBL" id="MBD3364594.1"/>
    </source>
</evidence>
<gene>
    <name evidence="1" type="ORF">GF359_05205</name>
</gene>
<dbReference type="SMART" id="SM01325">
    <property type="entry name" value="DUF3160"/>
    <property type="match status" value="1"/>
</dbReference>
<name>A0A9D5KAF3_UNCW3</name>
<dbReference type="EMBL" id="WJKJ01000167">
    <property type="protein sequence ID" value="MBD3364594.1"/>
    <property type="molecule type" value="Genomic_DNA"/>
</dbReference>
<dbReference type="Pfam" id="PF11369">
    <property type="entry name" value="DUF3160"/>
    <property type="match status" value="1"/>
</dbReference>
<proteinExistence type="predicted"/>
<sequence length="675" mass="77279">MIITALCLTTTHAGRLGNFDPRNRQPDLEDILSKSNLEKVDSLGFVFYPTKSTDIYAMYENLAESQHTPLFVSADLILHTFHVMFAHMVETMEAEELLIRLEDLTAIMCRKAEEDYKTLRGKARDAARIEYLYFAVGAKLLDLQSVNYPEGRDAEILKTELAKIEEHSGMQECSFLPGVIEDYTQYQPRGHYTKAEHYERYFKAMMWFGRIPLHVPAEGESLDGFRAALLISINLKQVEHAGRLWNLVYVPTSFFFGSSEDLSPDQLYLAAKRFLGETPSVKLLKKDDELRELAAYLREKIKPRILSEYTEVLPEEEPGYVPLSFRFFPQRFVLDSYVFSELVGDRVGAYTGNREPRPFTCGMTELGEMRVFPRGLDLLAVMNNDEAFSILASDGDAEYEAYDEQLSALKRSYASTPEEMLRASVYSSWFKFARAYSVSNPPEKVHEQAWERKKLLTTLGSWAQLKHDAVLYGKQSYTAYMANGDYHEEPEPAELAYLEDAPLLYRKIAECALSIAAFSHTDWCRNSWQDFAKTLDEFERLTGKQRRQGLSEDEYLWLRYAVEDLSVMAAGISLTPVTEDDKRMAQISDVHTDPNTAQVLEEASGNPARLLVLVDFSGRLYVAQGAAFTYYEFKQPLSDRLTDEKWWEMLEKGEEPEMPAWSARLWGVSSPSVEE</sequence>
<dbReference type="AlphaFoldDB" id="A0A9D5KAF3"/>